<comment type="caution">
    <text evidence="2">The sequence shown here is derived from an EMBL/GenBank/DDBJ whole genome shotgun (WGS) entry which is preliminary data.</text>
</comment>
<proteinExistence type="predicted"/>
<feature type="coiled-coil region" evidence="1">
    <location>
        <begin position="735"/>
        <end position="762"/>
    </location>
</feature>
<feature type="coiled-coil region" evidence="1">
    <location>
        <begin position="484"/>
        <end position="637"/>
    </location>
</feature>
<evidence type="ECO:0000313" key="3">
    <source>
        <dbReference type="Proteomes" id="UP001269400"/>
    </source>
</evidence>
<dbReference type="EMBL" id="JAPTGD010000002">
    <property type="protein sequence ID" value="MDU9693351.1"/>
    <property type="molecule type" value="Genomic_DNA"/>
</dbReference>
<dbReference type="AlphaFoldDB" id="A0AAX6NBS2"/>
<keyword evidence="1" id="KW-0175">Coiled coil</keyword>
<accession>A0AAX6NBS2</accession>
<dbReference type="Proteomes" id="UP001269400">
    <property type="component" value="Unassembled WGS sequence"/>
</dbReference>
<evidence type="ECO:0008006" key="4">
    <source>
        <dbReference type="Google" id="ProtNLM"/>
    </source>
</evidence>
<reference evidence="2" key="1">
    <citation type="journal article" date="2022" name="J Environ Chem Eng">
        <title>Biodegradation of petroleum oil using a constructed nonpathogenic and heavy metal-tolerant bacterial consortium isolated from marine sponges.</title>
        <authorList>
            <person name="Dechsakulwatana C."/>
            <person name="Rungsihiranrut A."/>
            <person name="Muangchinda C."/>
            <person name="Ningthoujam R."/>
            <person name="Klankeo P."/>
            <person name="Pinyakong O."/>
        </authorList>
    </citation>
    <scope>NUCLEOTIDE SEQUENCE</scope>
    <source>
        <strain evidence="2">TL01-2</strain>
    </source>
</reference>
<sequence>MAGLHADQIIDATKAYIDVKQDLEDAQVYMSQLYNTIVSTSQNNKVLLEEIKAEIGIIQEKKLDLDWKIDSYQVKLAEISLGDAINHLKSMEKQDFEMKKQISYLQNRISELKAARHYEEYKNYQTKFYEMEANLKVAELEAGERTKVLENLREKVSGEFAFIKNDLNQKRKYYQGLTGEKVQNLKVVKNKLKDIQNKVTAVQVEKGQLVSHISSFDRELLNIKVLLKDRWKNEVLTTKKTLSEEFSKLDTLIVASQLEIENVEQKLMQVNSDEHTSISQSQGLQRELRETEEKFEKFSNQEIELKNDVSKYLSILIHDNLFENKELVISKLDRMKNDFEQEIIKEATKYEHRKTLRKSVEQTGYHIHPEIELVKQYLSKKSIYVMSGAEWLINSTLSEKKKKEIISKNPLLTFSLLLNENEINEASRVLSSFKEELTIPVFFLNKQKLEIPNEKSGFIHLDNNIHLYHNFNVRLTESDWEEWANQLDSEMEACERKRVELKDKLKRYQTFEMKLENFWEHYNSDSRANFSNSVKELQKELEIVEANKVNLENKRSEFLEKKEKMNLKVNSIREEIGNLNNFIFKLNDFAQRYENIEEEAKLLKQLQIKIEKLAQDEQNAQDEILNLELEKEKSEQHFNKLGSELEGITRDFDEYHFISNVTIQSTNKEQYEKNKLYFKKLINGFSAEQNQLNEIRNRKNEYQKLTEKEVLLIKENGFEITFFESNLVSYDKSLLGQLQEELNSLEEENQQIKKRYEKAKHNHISKKTVFEGIVDRIFDTYNKNHFEFSTDHKEEVQYFKNQKAATNEEENAIHLKKVDIDNKEIQFENTITQLESFKEYFLTLAEDSLYLEDDRWDMTKPFISFNSIRKTFERTRDQLREKDNIIKNKIEKLREDIEKTGNTYLIGMSHNFANVLESSRGNYDEMIKNFYSVLEATDAFKESIEFQRSQSEEGRNELIEMMYDRAELLYKNICELKKYSEIEEKGEVVPLFTIRWEKNDVLDAKNRLREYVDQLLEELVELQNSGETKDNLERRFEEKVNIISILNCYAEIDRCILKALKPRNEQIAENKEYFLWDEVSGWSNGEKHASRMAMFITINSLVRKKRFSQENSWKFLIADNPFGEASADHVVKPMITLAKKSNTQLFCLTGIEDKKIQMEFDTVISNKYIGQRGILVLHSESRTKDSLDLETFYYSKTR</sequence>
<organism evidence="2 3">
    <name type="scientific">Priestia aryabhattai</name>
    <name type="common">Bacillus aryabhattai</name>
    <dbReference type="NCBI Taxonomy" id="412384"/>
    <lineage>
        <taxon>Bacteria</taxon>
        <taxon>Bacillati</taxon>
        <taxon>Bacillota</taxon>
        <taxon>Bacilli</taxon>
        <taxon>Bacillales</taxon>
        <taxon>Bacillaceae</taxon>
        <taxon>Priestia</taxon>
    </lineage>
</organism>
<feature type="coiled-coil region" evidence="1">
    <location>
        <begin position="253"/>
        <end position="308"/>
    </location>
</feature>
<dbReference type="RefSeq" id="WP_316910579.1">
    <property type="nucleotide sequence ID" value="NZ_JAPTGD010000002.1"/>
</dbReference>
<gene>
    <name evidence="2" type="ORF">O0Q50_19450</name>
</gene>
<evidence type="ECO:0000256" key="1">
    <source>
        <dbReference type="SAM" id="Coils"/>
    </source>
</evidence>
<evidence type="ECO:0000313" key="2">
    <source>
        <dbReference type="EMBL" id="MDU9693351.1"/>
    </source>
</evidence>
<name>A0AAX6NBS2_PRIAR</name>
<reference evidence="2" key="2">
    <citation type="submission" date="2022-12" db="EMBL/GenBank/DDBJ databases">
        <authorList>
            <person name="Dechsakulwatana C."/>
            <person name="Rungsihiranrut A."/>
            <person name="Muangchinda C."/>
            <person name="Ningthoujam R."/>
            <person name="Klankeo P."/>
            <person name="Pinyakong O."/>
        </authorList>
    </citation>
    <scope>NUCLEOTIDE SEQUENCE</scope>
    <source>
        <strain evidence="2">TL01-2</strain>
    </source>
</reference>
<protein>
    <recommendedName>
        <fullName evidence="4">Chromosome segregation ATPase</fullName>
    </recommendedName>
</protein>